<evidence type="ECO:0000313" key="5">
    <source>
        <dbReference type="Proteomes" id="UP000608530"/>
    </source>
</evidence>
<organism evidence="4 5">
    <name type="scientific">Leucobacter chromiisoli</name>
    <dbReference type="NCBI Taxonomy" id="2796471"/>
    <lineage>
        <taxon>Bacteria</taxon>
        <taxon>Bacillati</taxon>
        <taxon>Actinomycetota</taxon>
        <taxon>Actinomycetes</taxon>
        <taxon>Micrococcales</taxon>
        <taxon>Microbacteriaceae</taxon>
        <taxon>Leucobacter</taxon>
    </lineage>
</organism>
<dbReference type="InterPro" id="IPR011234">
    <property type="entry name" value="Fumarylacetoacetase-like_C"/>
</dbReference>
<dbReference type="Gene3D" id="3.50.30.40">
    <property type="entry name" value="Ribonuclease E inhibitor RraA/RraA-like"/>
    <property type="match status" value="1"/>
</dbReference>
<feature type="binding site" evidence="2">
    <location>
        <position position="369"/>
    </location>
    <ligand>
        <name>substrate</name>
    </ligand>
</feature>
<dbReference type="InterPro" id="IPR036663">
    <property type="entry name" value="Fumarylacetoacetase_C_sf"/>
</dbReference>
<evidence type="ECO:0000256" key="1">
    <source>
        <dbReference type="ARBA" id="ARBA00022723"/>
    </source>
</evidence>
<dbReference type="Gene3D" id="3.90.850.10">
    <property type="entry name" value="Fumarylacetoacetase-like, C-terminal domain"/>
    <property type="match status" value="1"/>
</dbReference>
<evidence type="ECO:0000313" key="4">
    <source>
        <dbReference type="EMBL" id="MBK0417880.1"/>
    </source>
</evidence>
<evidence type="ECO:0000256" key="2">
    <source>
        <dbReference type="PIRSR" id="PIRSR605493-1"/>
    </source>
</evidence>
<protein>
    <submittedName>
        <fullName evidence="4">Fumarylacetoacetate hydrolase family protein</fullName>
    </submittedName>
</protein>
<feature type="binding site" evidence="2">
    <location>
        <position position="370"/>
    </location>
    <ligand>
        <name>Mg(2+)</name>
        <dbReference type="ChEBI" id="CHEBI:18420"/>
    </ligand>
</feature>
<dbReference type="SUPFAM" id="SSF56529">
    <property type="entry name" value="FAH"/>
    <property type="match status" value="1"/>
</dbReference>
<dbReference type="AlphaFoldDB" id="A0A934Q5R0"/>
<dbReference type="InterPro" id="IPR036704">
    <property type="entry name" value="RraA/RraA-like_sf"/>
</dbReference>
<dbReference type="Pfam" id="PF03737">
    <property type="entry name" value="RraA-like"/>
    <property type="match status" value="1"/>
</dbReference>
<dbReference type="SUPFAM" id="SSF89562">
    <property type="entry name" value="RraA-like"/>
    <property type="match status" value="1"/>
</dbReference>
<dbReference type="NCBIfam" id="NF009399">
    <property type="entry name" value="PRK12764.1"/>
    <property type="match status" value="1"/>
</dbReference>
<dbReference type="GO" id="GO:0046872">
    <property type="term" value="F:metal ion binding"/>
    <property type="evidence" value="ECO:0007669"/>
    <property type="project" value="UniProtKB-KW"/>
</dbReference>
<dbReference type="PANTHER" id="PTHR11820">
    <property type="entry name" value="ACYLPYRUVASE"/>
    <property type="match status" value="1"/>
</dbReference>
<evidence type="ECO:0000259" key="3">
    <source>
        <dbReference type="Pfam" id="PF01557"/>
    </source>
</evidence>
<dbReference type="GO" id="GO:0016787">
    <property type="term" value="F:hydrolase activity"/>
    <property type="evidence" value="ECO:0007669"/>
    <property type="project" value="UniProtKB-KW"/>
</dbReference>
<keyword evidence="2" id="KW-0460">Magnesium</keyword>
<comment type="caution">
    <text evidence="4">The sequence shown here is derived from an EMBL/GenBank/DDBJ whole genome shotgun (WGS) entry which is preliminary data.</text>
</comment>
<dbReference type="EMBL" id="JAEHOH010000002">
    <property type="protein sequence ID" value="MBK0417880.1"/>
    <property type="molecule type" value="Genomic_DNA"/>
</dbReference>
<dbReference type="CDD" id="cd16841">
    <property type="entry name" value="RraA_family"/>
    <property type="match status" value="1"/>
</dbReference>
<keyword evidence="4" id="KW-0378">Hydrolase</keyword>
<feature type="domain" description="Fumarylacetoacetase-like C-terminal" evidence="3">
    <location>
        <begin position="10"/>
        <end position="214"/>
    </location>
</feature>
<dbReference type="RefSeq" id="WP_200113653.1">
    <property type="nucleotide sequence ID" value="NZ_JAEHOH010000002.1"/>
</dbReference>
<dbReference type="Proteomes" id="UP000608530">
    <property type="component" value="Unassembled WGS sequence"/>
</dbReference>
<accession>A0A934Q5R0</accession>
<proteinExistence type="predicted"/>
<feature type="binding site" evidence="2">
    <location>
        <begin position="347"/>
        <end position="350"/>
    </location>
    <ligand>
        <name>substrate</name>
    </ligand>
</feature>
<reference evidence="4" key="1">
    <citation type="submission" date="2020-12" db="EMBL/GenBank/DDBJ databases">
        <title>Leucobacter sp. CAS1, isolated from Chromium sludge.</title>
        <authorList>
            <person name="Xu Z."/>
        </authorList>
    </citation>
    <scope>NUCLEOTIDE SEQUENCE</scope>
    <source>
        <strain evidence="4">CSA1</strain>
    </source>
</reference>
<dbReference type="Pfam" id="PF01557">
    <property type="entry name" value="FAA_hydrolase"/>
    <property type="match status" value="1"/>
</dbReference>
<keyword evidence="5" id="KW-1185">Reference proteome</keyword>
<keyword evidence="1 2" id="KW-0479">Metal-binding</keyword>
<gene>
    <name evidence="4" type="ORF">JD276_02370</name>
</gene>
<comment type="cofactor">
    <cofactor evidence="2">
        <name>Mg(2+)</name>
        <dbReference type="ChEBI" id="CHEBI:18420"/>
    </cofactor>
</comment>
<dbReference type="NCBIfam" id="NF006093">
    <property type="entry name" value="PRK08245.1"/>
    <property type="match status" value="1"/>
</dbReference>
<dbReference type="InterPro" id="IPR005493">
    <property type="entry name" value="RraA/RraA-like"/>
</dbReference>
<name>A0A934Q5R0_9MICO</name>
<sequence length="490" mass="51639">MTYGIPTPGKIIAVHLNYPSRAAQRGRTPAFPSYFFKPASSLAPSGAGIERPAGAELLAFEGEIALVIGEPARRVAPEEGWRHVAAVTAANDFGLYDLRAADKGSNVRSKGGDGFTPIGPAAVPAEGLGAGDWRVRTWVNGALVQEDTSDTLLFPFGQLVADLSQHMTLERGDVILTGTPAGSSVVVPGDVVEVEVDAPDVPGAPTTGRLVTTVTQGLEPFGDFGHRPAADDRQRAEAWGDARGDEPPHPLTPEVRELLDGVAVATVSAALRRRGYVDVFIDGVHPNHEDGRVLGTAKTLRFIPFRPDLFAEHGGGFNAQKRAFDTVREGEVLVIEARGLSETGTVGDVLALRAQVRGAAGIVTDGGVRDFAAVREFDIPVFSKGAHPSVLGRRHVPWEVDVTVACGGAAVQPGDVIFGDRDGVIVIPPSLVAEVAAEAAAQERADTWVAEQVAAGAPVDGLFPMNAEWRARYDRETGVDPQQHRPSGSA</sequence>